<dbReference type="RefSeq" id="WP_339586846.1">
    <property type="nucleotide sequence ID" value="NZ_JBBHJZ010000002.1"/>
</dbReference>
<dbReference type="Proteomes" id="UP001361239">
    <property type="component" value="Unassembled WGS sequence"/>
</dbReference>
<accession>A0ABU8RV48</accession>
<keyword evidence="3" id="KW-1185">Reference proteome</keyword>
<evidence type="ECO:0000313" key="2">
    <source>
        <dbReference type="EMBL" id="MEJ5976887.1"/>
    </source>
</evidence>
<protein>
    <recommendedName>
        <fullName evidence="4">PKD domain-containing protein</fullName>
    </recommendedName>
</protein>
<name>A0ABU8RV48_9SPHN</name>
<sequence length="719" mass="77351">MLSMRALARGLAFSLALGGICVAVQAHPAPTPASAPKPAPGRAAPALYSPDSDPFFAQPYIDVDEWRDGPVRHRYVHGGFKGTDTRFSFYFPAKGQYQGRFFQHITPVPDNENLAQAMPAGEYNKIGSAIAAGAYFIETNGGGKIDLARGSLALSDPTITAYRANAAAAAYSRKVALEMYGGKRPYGYAYGGSGGAYRTIGSIENTRGVWDGVVPYVPGSTMAIPNMFTVRMQALRVLRDRFPGIIDAMEPGGSGDPYAGLTPYEASVLREIEQMGFPMQSWFGYRTMGLHGFAALYGGVALADPGYFTDFWTKPGYLGHDHPEYFTRDRVQFQSTVAAPITAAEAARLGLSTDPFAANNRGGVDTAYKGSPAEADKVVGFRLSSMPPPVYFLGGELVVSSGAAKGKKLMLSTLDGDAVLLGVTDPRAVDLVKAGDAVTVDNSNFLAMETYHRHQVPGPDFAVWDQFRKPDGTPIYPQRPMLLGPLFVKSTSGSLQTGRFEGKMIVAASLWDREAMPWQADWYRARVKDHLGAKTDQNFRLWYSDHALHGDEPTTEASSRVVSYVSVLQQALSDLAAWVEKGTPPPASTAYRIDKGQVVVPPAAAQRHGIQPVVTLRVAGSDKVEIAAGQTVSFRGTIAVPPGAGSVVAAEWDLEGTGNFARTSPVRRGAKQATVTTTYRYDKPGTYFAGLRGVSQRQGDAATPYTRIDNLGRVRVVVK</sequence>
<organism evidence="2 3">
    <name type="scientific">Novosphingobium anseongense</name>
    <dbReference type="NCBI Taxonomy" id="3133436"/>
    <lineage>
        <taxon>Bacteria</taxon>
        <taxon>Pseudomonadati</taxon>
        <taxon>Pseudomonadota</taxon>
        <taxon>Alphaproteobacteria</taxon>
        <taxon>Sphingomonadales</taxon>
        <taxon>Sphingomonadaceae</taxon>
        <taxon>Novosphingobium</taxon>
    </lineage>
</organism>
<feature type="chain" id="PRO_5046002368" description="PKD domain-containing protein" evidence="1">
    <location>
        <begin position="27"/>
        <end position="719"/>
    </location>
</feature>
<reference evidence="2 3" key="1">
    <citation type="submission" date="2024-03" db="EMBL/GenBank/DDBJ databases">
        <authorList>
            <person name="Jo J.-H."/>
        </authorList>
    </citation>
    <scope>NUCLEOTIDE SEQUENCE [LARGE SCALE GENOMIC DNA]</scope>
    <source>
        <strain evidence="2 3">PS1R-30</strain>
    </source>
</reference>
<evidence type="ECO:0000313" key="3">
    <source>
        <dbReference type="Proteomes" id="UP001361239"/>
    </source>
</evidence>
<evidence type="ECO:0000256" key="1">
    <source>
        <dbReference type="SAM" id="SignalP"/>
    </source>
</evidence>
<comment type="caution">
    <text evidence="2">The sequence shown here is derived from an EMBL/GenBank/DDBJ whole genome shotgun (WGS) entry which is preliminary data.</text>
</comment>
<keyword evidence="1" id="KW-0732">Signal</keyword>
<evidence type="ECO:0008006" key="4">
    <source>
        <dbReference type="Google" id="ProtNLM"/>
    </source>
</evidence>
<gene>
    <name evidence="2" type="ORF">WG901_09600</name>
</gene>
<feature type="signal peptide" evidence="1">
    <location>
        <begin position="1"/>
        <end position="26"/>
    </location>
</feature>
<proteinExistence type="predicted"/>
<dbReference type="EMBL" id="JBBHJZ010000002">
    <property type="protein sequence ID" value="MEJ5976887.1"/>
    <property type="molecule type" value="Genomic_DNA"/>
</dbReference>